<organism evidence="2 3">
    <name type="scientific">Paenibacillus alvei</name>
    <name type="common">Bacillus alvei</name>
    <dbReference type="NCBI Taxonomy" id="44250"/>
    <lineage>
        <taxon>Bacteria</taxon>
        <taxon>Bacillati</taxon>
        <taxon>Bacillota</taxon>
        <taxon>Bacilli</taxon>
        <taxon>Bacillales</taxon>
        <taxon>Paenibacillaceae</taxon>
        <taxon>Paenibacillus</taxon>
    </lineage>
</organism>
<keyword evidence="2" id="KW-0489">Methyltransferase</keyword>
<evidence type="ECO:0000313" key="3">
    <source>
        <dbReference type="Proteomes" id="UP000552038"/>
    </source>
</evidence>
<dbReference type="CDD" id="cd02440">
    <property type="entry name" value="AdoMet_MTases"/>
    <property type="match status" value="1"/>
</dbReference>
<reference evidence="2 3" key="1">
    <citation type="submission" date="2020-05" db="EMBL/GenBank/DDBJ databases">
        <title>Whole genome sequencing and identification of novel metabolites from Paenibacillus alvei strain JR949.</title>
        <authorList>
            <person name="Rajendhran J."/>
            <person name="Sree Pranav P."/>
            <person name="Mahalakshmi B."/>
            <person name="Karthikeyan R."/>
        </authorList>
    </citation>
    <scope>NUCLEOTIDE SEQUENCE [LARGE SCALE GENOMIC DNA]</scope>
    <source>
        <strain evidence="2 3">JR949</strain>
    </source>
</reference>
<dbReference type="AlphaFoldDB" id="A0AAP7DHS6"/>
<name>A0AAP7DHS6_PAEAL</name>
<comment type="caution">
    <text evidence="2">The sequence shown here is derived from an EMBL/GenBank/DDBJ whole genome shotgun (WGS) entry which is preliminary data.</text>
</comment>
<dbReference type="Proteomes" id="UP000552038">
    <property type="component" value="Unassembled WGS sequence"/>
</dbReference>
<dbReference type="PANTHER" id="PTHR43460:SF1">
    <property type="entry name" value="METHYLTRANSFERASE TYPE 11 DOMAIN-CONTAINING PROTEIN"/>
    <property type="match status" value="1"/>
</dbReference>
<dbReference type="RefSeq" id="WP_171415285.1">
    <property type="nucleotide sequence ID" value="NZ_JABFOR010000004.1"/>
</dbReference>
<accession>A0AAP7DHS6</accession>
<proteinExistence type="predicted"/>
<dbReference type="InterPro" id="IPR052939">
    <property type="entry name" value="23S_rRNA_MeTrnsfrase_RlmA"/>
</dbReference>
<evidence type="ECO:0000313" key="2">
    <source>
        <dbReference type="EMBL" id="NOJ69921.1"/>
    </source>
</evidence>
<dbReference type="GO" id="GO:0008168">
    <property type="term" value="F:methyltransferase activity"/>
    <property type="evidence" value="ECO:0007669"/>
    <property type="project" value="UniProtKB-KW"/>
</dbReference>
<dbReference type="EMBL" id="JABFOR010000004">
    <property type="protein sequence ID" value="NOJ69921.1"/>
    <property type="molecule type" value="Genomic_DNA"/>
</dbReference>
<gene>
    <name evidence="2" type="ORF">HMI46_05075</name>
</gene>
<dbReference type="PANTHER" id="PTHR43460">
    <property type="entry name" value="METHYLTRANSFERASE"/>
    <property type="match status" value="1"/>
</dbReference>
<keyword evidence="2" id="KW-0808">Transferase</keyword>
<sequence>MKAFDYKQFYDRVGTQNGWDFSQVKSITEGLNWELFTEVRGLCTKSDMLLDIGTGGGESVLPIADNVLQLIGIDASASMIRTARANLEAAQKPPNVRFMQMNAELLKFPDRHFDIITCRHSEFSAAEVARVLTDDGVFLTQQISEGNKLNLKQAFGRGQAYGVESGTLLRQYIAELREAGFTHIQSVLVQLTQYYQTSDDLLFILTHTPTIPDFGQYEHDMRSFNQFVADNMTNKGIRTNEERFAIIARKH</sequence>
<evidence type="ECO:0000259" key="1">
    <source>
        <dbReference type="Pfam" id="PF13649"/>
    </source>
</evidence>
<feature type="domain" description="Methyltransferase" evidence="1">
    <location>
        <begin position="50"/>
        <end position="134"/>
    </location>
</feature>
<dbReference type="Pfam" id="PF13649">
    <property type="entry name" value="Methyltransf_25"/>
    <property type="match status" value="1"/>
</dbReference>
<dbReference type="GO" id="GO:0032259">
    <property type="term" value="P:methylation"/>
    <property type="evidence" value="ECO:0007669"/>
    <property type="project" value="UniProtKB-KW"/>
</dbReference>
<dbReference type="Gene3D" id="3.40.50.150">
    <property type="entry name" value="Vaccinia Virus protein VP39"/>
    <property type="match status" value="1"/>
</dbReference>
<dbReference type="InterPro" id="IPR029063">
    <property type="entry name" value="SAM-dependent_MTases_sf"/>
</dbReference>
<dbReference type="InterPro" id="IPR041698">
    <property type="entry name" value="Methyltransf_25"/>
</dbReference>
<protein>
    <submittedName>
        <fullName evidence="2">Methyltransferase domain-containing protein</fullName>
    </submittedName>
</protein>
<dbReference type="SUPFAM" id="SSF53335">
    <property type="entry name" value="S-adenosyl-L-methionine-dependent methyltransferases"/>
    <property type="match status" value="1"/>
</dbReference>